<evidence type="ECO:0000313" key="2">
    <source>
        <dbReference type="Proteomes" id="UP000548476"/>
    </source>
</evidence>
<gene>
    <name evidence="1" type="ORF">HNR73_005924</name>
</gene>
<evidence type="ECO:0000313" key="1">
    <source>
        <dbReference type="EMBL" id="MBB6038044.1"/>
    </source>
</evidence>
<dbReference type="AlphaFoldDB" id="A0A841FQC8"/>
<organism evidence="1 2">
    <name type="scientific">Phytomonospora endophytica</name>
    <dbReference type="NCBI Taxonomy" id="714109"/>
    <lineage>
        <taxon>Bacteria</taxon>
        <taxon>Bacillati</taxon>
        <taxon>Actinomycetota</taxon>
        <taxon>Actinomycetes</taxon>
        <taxon>Micromonosporales</taxon>
        <taxon>Micromonosporaceae</taxon>
        <taxon>Phytomonospora</taxon>
    </lineage>
</organism>
<proteinExistence type="predicted"/>
<accession>A0A841FQC8</accession>
<dbReference type="RefSeq" id="WP_184790855.1">
    <property type="nucleotide sequence ID" value="NZ_BONT01000048.1"/>
</dbReference>
<comment type="caution">
    <text evidence="1">The sequence shown here is derived from an EMBL/GenBank/DDBJ whole genome shotgun (WGS) entry which is preliminary data.</text>
</comment>
<name>A0A841FQC8_9ACTN</name>
<dbReference type="Proteomes" id="UP000548476">
    <property type="component" value="Unassembled WGS sequence"/>
</dbReference>
<protein>
    <submittedName>
        <fullName evidence="1">Uncharacterized protein YdeI (YjbR/CyaY-like superfamily)</fullName>
    </submittedName>
</protein>
<sequence>MSAPIVLARDLGEWEAWLAAHPGEREGVWLKIAKKGKGATSVTLSDALDGALAFGWIDSIRKSCDERYYLQKYSPRRTRSSWSRINVDRVLTLDAAGRMRPEGLAEVARAKADGRWDGAYESQAKATVPPDLQAALSADARAAAGFEALGKTGRYAVILELAKARSPQRRETLLRRAVERLAEDTRG</sequence>
<keyword evidence="2" id="KW-1185">Reference proteome</keyword>
<reference evidence="1 2" key="1">
    <citation type="submission" date="2020-08" db="EMBL/GenBank/DDBJ databases">
        <title>Genomic Encyclopedia of Type Strains, Phase IV (KMG-IV): sequencing the most valuable type-strain genomes for metagenomic binning, comparative biology and taxonomic classification.</title>
        <authorList>
            <person name="Goeker M."/>
        </authorList>
    </citation>
    <scope>NUCLEOTIDE SEQUENCE [LARGE SCALE GENOMIC DNA]</scope>
    <source>
        <strain evidence="1 2">YIM 65646</strain>
    </source>
</reference>
<dbReference type="Pfam" id="PF13376">
    <property type="entry name" value="OmdA"/>
    <property type="match status" value="1"/>
</dbReference>
<dbReference type="EMBL" id="JACHGT010000015">
    <property type="protein sequence ID" value="MBB6038044.1"/>
    <property type="molecule type" value="Genomic_DNA"/>
</dbReference>